<evidence type="ECO:0008006" key="5">
    <source>
        <dbReference type="Google" id="ProtNLM"/>
    </source>
</evidence>
<keyword evidence="2" id="KW-0732">Signal</keyword>
<keyword evidence="4" id="KW-1185">Reference proteome</keyword>
<accession>A0A0V1PWQ8</accession>
<comment type="caution">
    <text evidence="3">The sequence shown here is derived from an EMBL/GenBank/DDBJ whole genome shotgun (WGS) entry which is preliminary data.</text>
</comment>
<proteinExistence type="predicted"/>
<dbReference type="GO" id="GO:0016788">
    <property type="term" value="F:hydrolase activity, acting on ester bonds"/>
    <property type="evidence" value="ECO:0007669"/>
    <property type="project" value="InterPro"/>
</dbReference>
<organism evidence="3 4">
    <name type="scientific">Debaryomyces fabryi</name>
    <dbReference type="NCBI Taxonomy" id="58627"/>
    <lineage>
        <taxon>Eukaryota</taxon>
        <taxon>Fungi</taxon>
        <taxon>Dikarya</taxon>
        <taxon>Ascomycota</taxon>
        <taxon>Saccharomycotina</taxon>
        <taxon>Pichiomycetes</taxon>
        <taxon>Debaryomycetaceae</taxon>
        <taxon>Debaryomyces</taxon>
    </lineage>
</organism>
<dbReference type="PANTHER" id="PTHR31956:SF8">
    <property type="entry name" value="ACID PHOSPHATASE PHOA (AFU_ORTHOLOGUE AFUA_1G03570)"/>
    <property type="match status" value="1"/>
</dbReference>
<dbReference type="EMBL" id="LMYN01000078">
    <property type="protein sequence ID" value="KSA00686.1"/>
    <property type="molecule type" value="Genomic_DNA"/>
</dbReference>
<evidence type="ECO:0000256" key="1">
    <source>
        <dbReference type="ARBA" id="ARBA00022801"/>
    </source>
</evidence>
<dbReference type="OrthoDB" id="5135119at2759"/>
<dbReference type="GO" id="GO:0009395">
    <property type="term" value="P:phospholipid catabolic process"/>
    <property type="evidence" value="ECO:0007669"/>
    <property type="project" value="TreeGrafter"/>
</dbReference>
<dbReference type="PANTHER" id="PTHR31956">
    <property type="entry name" value="NON-SPECIFIC PHOSPHOLIPASE C4-RELATED"/>
    <property type="match status" value="1"/>
</dbReference>
<protein>
    <recommendedName>
        <fullName evidence="5">Acid phosphatase</fullName>
    </recommendedName>
</protein>
<sequence>MKNQLLIIFEITLLILTFASGSSSGIHESKIEYLETNDAASIQSNSSTTGKLFDRFVIIWLENTNEKAASSNADLHWLSERGVTLTNYWALTHPSEPNYIASVGGDTFGLDKDSFVVLPSIVSSVADLLEEGGITWGEYQEDLPYSGFEGFAFSKHGNSNSYVRKHNPLISYGSITNNSSRLSKIKNFTEFYNDLNQHSLPQWMFITPNMTNDGHDTNIAFPEMVQKILGTNT</sequence>
<gene>
    <name evidence="3" type="ORF">AC631_03561</name>
</gene>
<dbReference type="Proteomes" id="UP000054251">
    <property type="component" value="Unassembled WGS sequence"/>
</dbReference>
<dbReference type="AlphaFoldDB" id="A0A0V1PWQ8"/>
<evidence type="ECO:0000313" key="3">
    <source>
        <dbReference type="EMBL" id="KSA00686.1"/>
    </source>
</evidence>
<evidence type="ECO:0000256" key="2">
    <source>
        <dbReference type="SAM" id="SignalP"/>
    </source>
</evidence>
<feature type="signal peptide" evidence="2">
    <location>
        <begin position="1"/>
        <end position="21"/>
    </location>
</feature>
<dbReference type="InterPro" id="IPR007312">
    <property type="entry name" value="Phosphoesterase"/>
</dbReference>
<keyword evidence="1" id="KW-0378">Hydrolase</keyword>
<dbReference type="RefSeq" id="XP_015466788.1">
    <property type="nucleotide sequence ID" value="XM_015612390.1"/>
</dbReference>
<name>A0A0V1PWQ8_9ASCO</name>
<dbReference type="Pfam" id="PF04185">
    <property type="entry name" value="Phosphoesterase"/>
    <property type="match status" value="1"/>
</dbReference>
<reference evidence="3 4" key="1">
    <citation type="submission" date="2015-11" db="EMBL/GenBank/DDBJ databases">
        <title>The genome of Debaryomyces fabryi.</title>
        <authorList>
            <person name="Tafer H."/>
            <person name="Lopandic K."/>
        </authorList>
    </citation>
    <scope>NUCLEOTIDE SEQUENCE [LARGE SCALE GENOMIC DNA]</scope>
    <source>
        <strain evidence="3 4">CBS 789</strain>
    </source>
</reference>
<dbReference type="GeneID" id="26840570"/>
<evidence type="ECO:0000313" key="4">
    <source>
        <dbReference type="Proteomes" id="UP000054251"/>
    </source>
</evidence>
<feature type="chain" id="PRO_5006884525" description="Acid phosphatase" evidence="2">
    <location>
        <begin position="22"/>
        <end position="233"/>
    </location>
</feature>